<dbReference type="GO" id="GO:0030971">
    <property type="term" value="F:receptor tyrosine kinase binding"/>
    <property type="evidence" value="ECO:0007669"/>
    <property type="project" value="TreeGrafter"/>
</dbReference>
<dbReference type="AlphaFoldDB" id="A0A9D4H7S5"/>
<dbReference type="InterPro" id="IPR036860">
    <property type="entry name" value="SH2_dom_sf"/>
</dbReference>
<feature type="domain" description="SH2" evidence="12">
    <location>
        <begin position="257"/>
        <end position="356"/>
    </location>
</feature>
<dbReference type="SUPFAM" id="SSF55550">
    <property type="entry name" value="SH2 domain"/>
    <property type="match status" value="2"/>
</dbReference>
<proteinExistence type="predicted"/>
<dbReference type="CDD" id="cd00173">
    <property type="entry name" value="SH2"/>
    <property type="match status" value="2"/>
</dbReference>
<reference evidence="15" key="2">
    <citation type="submission" date="2020-11" db="EMBL/GenBank/DDBJ databases">
        <authorList>
            <person name="McCartney M.A."/>
            <person name="Auch B."/>
            <person name="Kono T."/>
            <person name="Mallez S."/>
            <person name="Becker A."/>
            <person name="Gohl D.M."/>
            <person name="Silverstein K.A.T."/>
            <person name="Koren S."/>
            <person name="Bechman K.B."/>
            <person name="Herman A."/>
            <person name="Abrahante J.E."/>
            <person name="Garbe J."/>
        </authorList>
    </citation>
    <scope>NUCLEOTIDE SEQUENCE</scope>
    <source>
        <strain evidence="15">Duluth1</strain>
        <tissue evidence="15">Whole animal</tissue>
    </source>
</reference>
<dbReference type="InterPro" id="IPR032171">
    <property type="entry name" value="COR-A"/>
</dbReference>
<evidence type="ECO:0000313" key="15">
    <source>
        <dbReference type="EMBL" id="KAH3826832.1"/>
    </source>
</evidence>
<dbReference type="InterPro" id="IPR000980">
    <property type="entry name" value="SH2"/>
</dbReference>
<evidence type="ECO:0000256" key="1">
    <source>
        <dbReference type="ARBA" id="ARBA00012513"/>
    </source>
</evidence>
<dbReference type="GO" id="GO:0005524">
    <property type="term" value="F:ATP binding"/>
    <property type="evidence" value="ECO:0007669"/>
    <property type="project" value="UniProtKB-KW"/>
</dbReference>
<reference evidence="15" key="1">
    <citation type="journal article" date="2019" name="bioRxiv">
        <title>The Genome of the Zebra Mussel, Dreissena polymorpha: A Resource for Invasive Species Research.</title>
        <authorList>
            <person name="McCartney M.A."/>
            <person name="Auch B."/>
            <person name="Kono T."/>
            <person name="Mallez S."/>
            <person name="Zhang Y."/>
            <person name="Obille A."/>
            <person name="Becker A."/>
            <person name="Abrahante J.E."/>
            <person name="Garbe J."/>
            <person name="Badalamenti J.P."/>
            <person name="Herman A."/>
            <person name="Mangelson H."/>
            <person name="Liachko I."/>
            <person name="Sullivan S."/>
            <person name="Sone E.D."/>
            <person name="Koren S."/>
            <person name="Silverstein K.A.T."/>
            <person name="Beckman K.B."/>
            <person name="Gohl D.M."/>
        </authorList>
    </citation>
    <scope>NUCLEOTIDE SEQUENCE</scope>
    <source>
        <strain evidence="15">Duluth1</strain>
        <tissue evidence="15">Whole animal</tissue>
    </source>
</reference>
<organism evidence="15 16">
    <name type="scientific">Dreissena polymorpha</name>
    <name type="common">Zebra mussel</name>
    <name type="synonym">Mytilus polymorpha</name>
    <dbReference type="NCBI Taxonomy" id="45954"/>
    <lineage>
        <taxon>Eukaryota</taxon>
        <taxon>Metazoa</taxon>
        <taxon>Spiralia</taxon>
        <taxon>Lophotrochozoa</taxon>
        <taxon>Mollusca</taxon>
        <taxon>Bivalvia</taxon>
        <taxon>Autobranchia</taxon>
        <taxon>Heteroconchia</taxon>
        <taxon>Euheterodonta</taxon>
        <taxon>Imparidentia</taxon>
        <taxon>Neoheterodontei</taxon>
        <taxon>Myida</taxon>
        <taxon>Dreissenoidea</taxon>
        <taxon>Dreissenidae</taxon>
        <taxon>Dreissena</taxon>
    </lineage>
</organism>
<dbReference type="SUPFAM" id="SSF47986">
    <property type="entry name" value="DEATH domain"/>
    <property type="match status" value="1"/>
</dbReference>
<keyword evidence="4" id="KW-0547">Nucleotide-binding</keyword>
<evidence type="ECO:0000256" key="8">
    <source>
        <dbReference type="ARBA" id="ARBA00047899"/>
    </source>
</evidence>
<protein>
    <recommendedName>
        <fullName evidence="1">non-specific serine/threonine protein kinase</fullName>
        <ecNumber evidence="1">2.7.11.1</ecNumber>
    </recommendedName>
</protein>
<dbReference type="Gene3D" id="1.10.10.10">
    <property type="entry name" value="Winged helix-like DNA-binding domain superfamily/Winged helix DNA-binding domain"/>
    <property type="match status" value="1"/>
</dbReference>
<dbReference type="InterPro" id="IPR020859">
    <property type="entry name" value="ROC"/>
</dbReference>
<keyword evidence="2" id="KW-0808">Transferase</keyword>
<evidence type="ECO:0000256" key="3">
    <source>
        <dbReference type="ARBA" id="ARBA00022737"/>
    </source>
</evidence>
<feature type="domain" description="Death" evidence="13">
    <location>
        <begin position="1149"/>
        <end position="1218"/>
    </location>
</feature>
<dbReference type="GO" id="GO:0016301">
    <property type="term" value="F:kinase activity"/>
    <property type="evidence" value="ECO:0007669"/>
    <property type="project" value="UniProtKB-KW"/>
</dbReference>
<dbReference type="GO" id="GO:0016477">
    <property type="term" value="P:cell migration"/>
    <property type="evidence" value="ECO:0007669"/>
    <property type="project" value="TreeGrafter"/>
</dbReference>
<evidence type="ECO:0000256" key="9">
    <source>
        <dbReference type="ARBA" id="ARBA00048679"/>
    </source>
</evidence>
<evidence type="ECO:0000256" key="7">
    <source>
        <dbReference type="ARBA" id="ARBA00022999"/>
    </source>
</evidence>
<dbReference type="Pfam" id="PF16095">
    <property type="entry name" value="COR-A"/>
    <property type="match status" value="1"/>
</dbReference>
<feature type="compositionally biased region" description="Low complexity" evidence="11">
    <location>
        <begin position="486"/>
        <end position="503"/>
    </location>
</feature>
<dbReference type="Proteomes" id="UP000828390">
    <property type="component" value="Unassembled WGS sequence"/>
</dbReference>
<evidence type="ECO:0000256" key="4">
    <source>
        <dbReference type="ARBA" id="ARBA00022741"/>
    </source>
</evidence>
<gene>
    <name evidence="15" type="ORF">DPMN_128744</name>
</gene>
<evidence type="ECO:0000256" key="5">
    <source>
        <dbReference type="ARBA" id="ARBA00022777"/>
    </source>
</evidence>
<keyword evidence="3" id="KW-0677">Repeat</keyword>
<sequence>MGTSQYPKESTLIALRHVHVPYSNSEDDINNFLPLIKGERLRCLTSYTDDRTWVTTSCGRRGIVYNEHVSLADIYIDEDYFVTDFTAKMAERALQDKPAGSYMIRPNSSDHNKVVISATFEHIKHYRFQKKGGGLEYMDKTYNSLLSFVNLCANSQILDGLLTNCIKRSNLNIPQKVNLDYAVNQRFMSFRVIAGSLAVGVEDFQGITPFCVTIVKGRQYTILRAAGDPQWLIARDEVTQMEGYAPGCYLECFIPPWFHGRIDREKATHLLNKCNRDGTFLVKERLNNPGCYALSVWNPDFSITHVPLSYHKGKVTTGVSENLPKFECILFMVKYYCSQTRFWTMDGQCVRMLFPLSRKETSVPDEIRTLDMKSIEMYFKALKEGKEHVRDIRLMVIGHHGAGKTTLTERLMGKPFKNVGSTKGIEVHLRQCEYNLQSGEWLRARPGSTVMDDNTHSLRLMRALESPSEERTSFIEEMRHDSKANLSLTSSSTSRDESTNSLSPQQYEMAQEFPDTGCNQSQQEAMKFALNANEDNLVSDSVNIKDLKLTINNNDAKSIDNVCSTLSLKDYETPGNDWQKSEYSITNDDIPRYKFSISTIRAIETAFGRKRPQSGKDSRTGFISMWDFAGQFFFYATHQVFLTMRAVYLLVFDLSKSLDEFVVDTDFPLQSSESQGKTVKDYADFWLCSIHTFCGNVQGHPPVILVGTHLNDVVCRAGQTRTQFAEEYFEKFRKLLENSPIADHLQPEQFAVDGTQTDDCFEGLRKAIVTVAKRQKHWNQEIPSSWLPLERELSKLGAKEKFISIERLADINKEMEVPITDMEEVTLFLRYHNAVGSLIYLDEIPNTVVLDNQWIINAFRCLVMARQFCSLRPALRQMWSHLQETASLKDKLIDEIWGGEEGGVYLRDKDILLKYMEKLDIIARPKVKVDDGSKIDIDYYFVPCLLRIKGNKIVPSFPLCKEWECTPNLCFVFKEGFMPPMVFQRMLGACLSRYTIFRKGSEDQLYSDYGVFHLDSQHCFIFKLEDNAMKVKVVNLVESQVKAVLCDKLRRFLSSQLESELCRYRHNTSFTLHVECFRPDHTPSVLINCKELLKEGRLPCYAHEETHTVHANILLQSWYPDYMELPKGQGAHKSWIDSVPQVIRKREVTLKDLSKIAQSLGFNWEFVMIELGVSQATIDQCKMDHRDQVAMQIYHCLLRWKNSEGYKANIETLVKAIQANSTVEADWEAIKNVADMFTENGGTIMNARMLPSV</sequence>
<comment type="caution">
    <text evidence="15">The sequence shown here is derived from an EMBL/GenBank/DDBJ whole genome shotgun (WGS) entry which is preliminary data.</text>
</comment>
<dbReference type="Pfam" id="PF00531">
    <property type="entry name" value="Death"/>
    <property type="match status" value="1"/>
</dbReference>
<dbReference type="SMART" id="SM00252">
    <property type="entry name" value="SH2"/>
    <property type="match status" value="2"/>
</dbReference>
<dbReference type="InterPro" id="IPR036388">
    <property type="entry name" value="WH-like_DNA-bd_sf"/>
</dbReference>
<dbReference type="EC" id="2.7.11.1" evidence="1"/>
<comment type="catalytic activity">
    <reaction evidence="8">
        <text>L-threonyl-[protein] + ATP = O-phospho-L-threonyl-[protein] + ADP + H(+)</text>
        <dbReference type="Rhea" id="RHEA:46608"/>
        <dbReference type="Rhea" id="RHEA-COMP:11060"/>
        <dbReference type="Rhea" id="RHEA-COMP:11605"/>
        <dbReference type="ChEBI" id="CHEBI:15378"/>
        <dbReference type="ChEBI" id="CHEBI:30013"/>
        <dbReference type="ChEBI" id="CHEBI:30616"/>
        <dbReference type="ChEBI" id="CHEBI:61977"/>
        <dbReference type="ChEBI" id="CHEBI:456216"/>
        <dbReference type="EC" id="2.7.11.1"/>
    </reaction>
</comment>
<dbReference type="GO" id="GO:0007167">
    <property type="term" value="P:enzyme-linked receptor protein signaling pathway"/>
    <property type="evidence" value="ECO:0007669"/>
    <property type="project" value="TreeGrafter"/>
</dbReference>
<dbReference type="PRINTS" id="PR00401">
    <property type="entry name" value="SH2DOMAIN"/>
</dbReference>
<keyword evidence="16" id="KW-1185">Reference proteome</keyword>
<evidence type="ECO:0000313" key="16">
    <source>
        <dbReference type="Proteomes" id="UP000828390"/>
    </source>
</evidence>
<evidence type="ECO:0000256" key="11">
    <source>
        <dbReference type="SAM" id="MobiDB-lite"/>
    </source>
</evidence>
<dbReference type="GO" id="GO:0035591">
    <property type="term" value="F:signaling adaptor activity"/>
    <property type="evidence" value="ECO:0007669"/>
    <property type="project" value="TreeGrafter"/>
</dbReference>
<evidence type="ECO:0000259" key="14">
    <source>
        <dbReference type="PROSITE" id="PS51424"/>
    </source>
</evidence>
<dbReference type="SUPFAM" id="SSF52540">
    <property type="entry name" value="P-loop containing nucleoside triphosphate hydrolases"/>
    <property type="match status" value="1"/>
</dbReference>
<feature type="domain" description="Roc" evidence="14">
    <location>
        <begin position="385"/>
        <end position="775"/>
    </location>
</feature>
<dbReference type="EMBL" id="JAIWYP010000005">
    <property type="protein sequence ID" value="KAH3826832.1"/>
    <property type="molecule type" value="Genomic_DNA"/>
</dbReference>
<keyword evidence="7 10" id="KW-0727">SH2 domain</keyword>
<comment type="catalytic activity">
    <reaction evidence="9">
        <text>L-seryl-[protein] + ATP = O-phospho-L-seryl-[protein] + ADP + H(+)</text>
        <dbReference type="Rhea" id="RHEA:17989"/>
        <dbReference type="Rhea" id="RHEA-COMP:9863"/>
        <dbReference type="Rhea" id="RHEA-COMP:11604"/>
        <dbReference type="ChEBI" id="CHEBI:15378"/>
        <dbReference type="ChEBI" id="CHEBI:29999"/>
        <dbReference type="ChEBI" id="CHEBI:30616"/>
        <dbReference type="ChEBI" id="CHEBI:83421"/>
        <dbReference type="ChEBI" id="CHEBI:456216"/>
        <dbReference type="EC" id="2.7.11.1"/>
    </reaction>
</comment>
<dbReference type="PANTHER" id="PTHR19969">
    <property type="entry name" value="SH2-SH3 ADAPTOR PROTEIN-RELATED"/>
    <property type="match status" value="1"/>
</dbReference>
<dbReference type="PROSITE" id="PS50017">
    <property type="entry name" value="DEATH_DOMAIN"/>
    <property type="match status" value="1"/>
</dbReference>
<evidence type="ECO:0000256" key="2">
    <source>
        <dbReference type="ARBA" id="ARBA00022679"/>
    </source>
</evidence>
<dbReference type="InterPro" id="IPR000488">
    <property type="entry name" value="Death_dom"/>
</dbReference>
<keyword evidence="5" id="KW-0418">Kinase</keyword>
<evidence type="ECO:0000259" key="13">
    <source>
        <dbReference type="PROSITE" id="PS50017"/>
    </source>
</evidence>
<dbReference type="Pfam" id="PF00017">
    <property type="entry name" value="SH2"/>
    <property type="match status" value="2"/>
</dbReference>
<keyword evidence="6" id="KW-0067">ATP-binding</keyword>
<dbReference type="PROSITE" id="PS50001">
    <property type="entry name" value="SH2"/>
    <property type="match status" value="1"/>
</dbReference>
<name>A0A9D4H7S5_DREPO</name>
<accession>A0A9D4H7S5</accession>
<dbReference type="InterPro" id="IPR027417">
    <property type="entry name" value="P-loop_NTPase"/>
</dbReference>
<dbReference type="Gene3D" id="3.40.50.300">
    <property type="entry name" value="P-loop containing nucleotide triphosphate hydrolases"/>
    <property type="match status" value="2"/>
</dbReference>
<dbReference type="Gene3D" id="1.10.533.10">
    <property type="entry name" value="Death Domain, Fas"/>
    <property type="match status" value="1"/>
</dbReference>
<evidence type="ECO:0000256" key="10">
    <source>
        <dbReference type="PROSITE-ProRule" id="PRU00191"/>
    </source>
</evidence>
<dbReference type="InterPro" id="IPR011029">
    <property type="entry name" value="DEATH-like_dom_sf"/>
</dbReference>
<dbReference type="GO" id="GO:0005737">
    <property type="term" value="C:cytoplasm"/>
    <property type="evidence" value="ECO:0007669"/>
    <property type="project" value="TreeGrafter"/>
</dbReference>
<evidence type="ECO:0000259" key="12">
    <source>
        <dbReference type="PROSITE" id="PS50001"/>
    </source>
</evidence>
<evidence type="ECO:0000256" key="6">
    <source>
        <dbReference type="ARBA" id="ARBA00022840"/>
    </source>
</evidence>
<dbReference type="Gene3D" id="3.30.505.10">
    <property type="entry name" value="SH2 domain"/>
    <property type="match status" value="2"/>
</dbReference>
<feature type="region of interest" description="Disordered" evidence="11">
    <location>
        <begin position="478"/>
        <end position="503"/>
    </location>
</feature>
<dbReference type="InterPro" id="IPR051184">
    <property type="entry name" value="Tyrosine-phos_adapter"/>
</dbReference>
<dbReference type="OrthoDB" id="6116593at2759"/>
<dbReference type="PROSITE" id="PS51424">
    <property type="entry name" value="ROC"/>
    <property type="match status" value="1"/>
</dbReference>
<dbReference type="PANTHER" id="PTHR19969:SF5">
    <property type="entry name" value="CRK-LIKE PROTEIN"/>
    <property type="match status" value="1"/>
</dbReference>
<dbReference type="Pfam" id="PF08477">
    <property type="entry name" value="Roc"/>
    <property type="match status" value="1"/>
</dbReference>